<name>A0AAD8PZL6_9PEZI</name>
<proteinExistence type="predicted"/>
<dbReference type="PANTHER" id="PTHR21310:SF58">
    <property type="entry name" value="AMINOGLYCOSIDE PHOSPHOTRANSFERASE DOMAIN-CONTAINING PROTEIN"/>
    <property type="match status" value="1"/>
</dbReference>
<dbReference type="InterPro" id="IPR051678">
    <property type="entry name" value="AGP_Transferase"/>
</dbReference>
<evidence type="ECO:0000313" key="2">
    <source>
        <dbReference type="Proteomes" id="UP001230504"/>
    </source>
</evidence>
<organism evidence="1 2">
    <name type="scientific">Colletotrichum navitas</name>
    <dbReference type="NCBI Taxonomy" id="681940"/>
    <lineage>
        <taxon>Eukaryota</taxon>
        <taxon>Fungi</taxon>
        <taxon>Dikarya</taxon>
        <taxon>Ascomycota</taxon>
        <taxon>Pezizomycotina</taxon>
        <taxon>Sordariomycetes</taxon>
        <taxon>Hypocreomycetidae</taxon>
        <taxon>Glomerellales</taxon>
        <taxon>Glomerellaceae</taxon>
        <taxon>Colletotrichum</taxon>
        <taxon>Colletotrichum graminicola species complex</taxon>
    </lineage>
</organism>
<dbReference type="SUPFAM" id="SSF56112">
    <property type="entry name" value="Protein kinase-like (PK-like)"/>
    <property type="match status" value="1"/>
</dbReference>
<gene>
    <name evidence="1" type="ORF">LY79DRAFT_515673</name>
</gene>
<reference evidence="1" key="1">
    <citation type="submission" date="2021-06" db="EMBL/GenBank/DDBJ databases">
        <title>Comparative genomics, transcriptomics and evolutionary studies reveal genomic signatures of adaptation to plant cell wall in hemibiotrophic fungi.</title>
        <authorList>
            <consortium name="DOE Joint Genome Institute"/>
            <person name="Baroncelli R."/>
            <person name="Diaz J.F."/>
            <person name="Benocci T."/>
            <person name="Peng M."/>
            <person name="Battaglia E."/>
            <person name="Haridas S."/>
            <person name="Andreopoulos W."/>
            <person name="Labutti K."/>
            <person name="Pangilinan J."/>
            <person name="Floch G.L."/>
            <person name="Makela M.R."/>
            <person name="Henrissat B."/>
            <person name="Grigoriev I.V."/>
            <person name="Crouch J.A."/>
            <person name="De Vries R.P."/>
            <person name="Sukno S.A."/>
            <person name="Thon M.R."/>
        </authorList>
    </citation>
    <scope>NUCLEOTIDE SEQUENCE</scope>
    <source>
        <strain evidence="1">CBS 125086</strain>
    </source>
</reference>
<protein>
    <recommendedName>
        <fullName evidence="3">Aminoglycoside phosphotransferase domain-containing protein</fullName>
    </recommendedName>
</protein>
<sequence>MFLHFANETSIRVPPFRIATSTLTGIEAVLEDQISEEGVIRLGQVWSMMDERQKYRVVVQTREMFKALRTTKPRDIPQRPVIADRYVSRPGCNPANRIRVYKDNKEFVRILRDSVASVSYDSDLVRSAVEFVDELASSRNELVFTHGNLTADNIYISERTGDVLAIGNWSEAGYYPLYWEFVKAKLSYNNEPDFDRDGAVEEILEPWRIELALMKPAHEVLY</sequence>
<evidence type="ECO:0008006" key="3">
    <source>
        <dbReference type="Google" id="ProtNLM"/>
    </source>
</evidence>
<dbReference type="InterPro" id="IPR011009">
    <property type="entry name" value="Kinase-like_dom_sf"/>
</dbReference>
<evidence type="ECO:0000313" key="1">
    <source>
        <dbReference type="EMBL" id="KAK1590602.1"/>
    </source>
</evidence>
<dbReference type="Proteomes" id="UP001230504">
    <property type="component" value="Unassembled WGS sequence"/>
</dbReference>
<keyword evidence="2" id="KW-1185">Reference proteome</keyword>
<dbReference type="RefSeq" id="XP_060414084.1">
    <property type="nucleotide sequence ID" value="XM_060554738.1"/>
</dbReference>
<dbReference type="PANTHER" id="PTHR21310">
    <property type="entry name" value="AMINOGLYCOSIDE PHOSPHOTRANSFERASE-RELATED-RELATED"/>
    <property type="match status" value="1"/>
</dbReference>
<comment type="caution">
    <text evidence="1">The sequence shown here is derived from an EMBL/GenBank/DDBJ whole genome shotgun (WGS) entry which is preliminary data.</text>
</comment>
<dbReference type="AlphaFoldDB" id="A0AAD8PZL6"/>
<dbReference type="GeneID" id="85438978"/>
<accession>A0AAD8PZL6</accession>
<dbReference type="EMBL" id="JAHLJV010000030">
    <property type="protein sequence ID" value="KAK1590602.1"/>
    <property type="molecule type" value="Genomic_DNA"/>
</dbReference>